<dbReference type="CDD" id="cd17574">
    <property type="entry name" value="REC_OmpR"/>
    <property type="match status" value="1"/>
</dbReference>
<feature type="domain" description="GGDEF" evidence="5">
    <location>
        <begin position="483"/>
        <end position="618"/>
    </location>
</feature>
<gene>
    <name evidence="6" type="ORF">NGTWS1702_20970</name>
</gene>
<dbReference type="NCBIfam" id="TIGR00254">
    <property type="entry name" value="GGDEF"/>
    <property type="match status" value="1"/>
</dbReference>
<evidence type="ECO:0000256" key="1">
    <source>
        <dbReference type="PROSITE-ProRule" id="PRU00169"/>
    </source>
</evidence>
<dbReference type="CDD" id="cd01949">
    <property type="entry name" value="GGDEF"/>
    <property type="match status" value="1"/>
</dbReference>
<evidence type="ECO:0000259" key="2">
    <source>
        <dbReference type="PROSITE" id="PS50110"/>
    </source>
</evidence>
<dbReference type="PANTHER" id="PTHR44757:SF2">
    <property type="entry name" value="BIOFILM ARCHITECTURE MAINTENANCE PROTEIN MBAA"/>
    <property type="match status" value="1"/>
</dbReference>
<dbReference type="PROSITE" id="PS50110">
    <property type="entry name" value="RESPONSE_REGULATORY"/>
    <property type="match status" value="1"/>
</dbReference>
<evidence type="ECO:0000259" key="4">
    <source>
        <dbReference type="PROSITE" id="PS50883"/>
    </source>
</evidence>
<dbReference type="InterPro" id="IPR035919">
    <property type="entry name" value="EAL_sf"/>
</dbReference>
<dbReference type="Pfam" id="PF00989">
    <property type="entry name" value="PAS"/>
    <property type="match status" value="1"/>
</dbReference>
<keyword evidence="1" id="KW-0597">Phosphoprotein</keyword>
<organism evidence="6 7">
    <name type="scientific">Mycolicibacterium cyprinidarum</name>
    <dbReference type="NCBI Taxonomy" id="2860311"/>
    <lineage>
        <taxon>Bacteria</taxon>
        <taxon>Bacillati</taxon>
        <taxon>Actinomycetota</taxon>
        <taxon>Actinomycetes</taxon>
        <taxon>Mycobacteriales</taxon>
        <taxon>Mycobacteriaceae</taxon>
        <taxon>Mycolicibacterium</taxon>
    </lineage>
</organism>
<dbReference type="InterPro" id="IPR029787">
    <property type="entry name" value="Nucleotide_cyclase"/>
</dbReference>
<evidence type="ECO:0000313" key="6">
    <source>
        <dbReference type="EMBL" id="GJF16297.1"/>
    </source>
</evidence>
<dbReference type="InterPro" id="IPR001633">
    <property type="entry name" value="EAL_dom"/>
</dbReference>
<dbReference type="CDD" id="cd00130">
    <property type="entry name" value="PAS"/>
    <property type="match status" value="1"/>
</dbReference>
<feature type="modified residue" description="4-aspartylphosphate" evidence="1">
    <location>
        <position position="86"/>
    </location>
</feature>
<dbReference type="NCBIfam" id="TIGR00229">
    <property type="entry name" value="sensory_box"/>
    <property type="match status" value="1"/>
</dbReference>
<dbReference type="InterPro" id="IPR001789">
    <property type="entry name" value="Sig_transdc_resp-reg_receiver"/>
</dbReference>
<dbReference type="SUPFAM" id="SSF141868">
    <property type="entry name" value="EAL domain-like"/>
    <property type="match status" value="1"/>
</dbReference>
<dbReference type="InterPro" id="IPR035965">
    <property type="entry name" value="PAS-like_dom_sf"/>
</dbReference>
<dbReference type="Gene3D" id="3.30.450.20">
    <property type="entry name" value="PAS domain"/>
    <property type="match status" value="1"/>
</dbReference>
<evidence type="ECO:0000313" key="7">
    <source>
        <dbReference type="Proteomes" id="UP001060504"/>
    </source>
</evidence>
<dbReference type="EMBL" id="BPRH01002200">
    <property type="protein sequence ID" value="GJF16297.1"/>
    <property type="molecule type" value="Genomic_DNA"/>
</dbReference>
<keyword evidence="7" id="KW-1185">Reference proteome</keyword>
<dbReference type="SMART" id="SM00091">
    <property type="entry name" value="PAS"/>
    <property type="match status" value="1"/>
</dbReference>
<dbReference type="Gene3D" id="3.30.450.40">
    <property type="match status" value="1"/>
</dbReference>
<dbReference type="PANTHER" id="PTHR44757">
    <property type="entry name" value="DIGUANYLATE CYCLASE DGCP"/>
    <property type="match status" value="1"/>
</dbReference>
<feature type="domain" description="EAL" evidence="4">
    <location>
        <begin position="626"/>
        <end position="876"/>
    </location>
</feature>
<dbReference type="SMART" id="SM00052">
    <property type="entry name" value="EAL"/>
    <property type="match status" value="1"/>
</dbReference>
<sequence>MNVGVLVPDVMQATESNLPISMGGATPDDVADTNTQTVLLVDDDELLRNLLCTVLAPLKCEIVPAASGEQALTELLQRRVAVIVLDINMPGMDGFETAQLVRDTEEMASTPIIFLTGESARDSDLERGYDLGAVDFLVKPVSRHVLYAKVKALLELDQSFARLRSEAARFHEQQLQAARAAEIRQRTELAFTQKRERLTNIFAEASIDLTALEEAIVTELSHLFDSDCVLRLSSLGQGWHSPTSRAESGGRSEVLETWLSERLAEHDEPPPPFPEIMIEDLTARGQRVGVVCVGQAGGRSFTEMEAALFRGVVTAAALAVSNATLYRIQAEYAAVMQATGDAILAVDASGEIRSCNKAAIALFAADKDTLTKRSILEFAVDAHRERLQEHLNVTLATHEQNSIEMVCASNRGRRFEAVITLSPIGDSVELHVAALVHDLTEIKQAQKEIRHLASHDPLTGLANRRELSDRLATVAVKQQLTDDMVALLYLDINEFKLVNDTYGHDTGDELLLEVATRLQSAVRSDSLICRVGGDEFVVVLEHVPSLADAVAAGNRILEQVQNKQVHCGNATIRPSLSMGISCLGDSAHTPEELLSQADLAMFEAKKYRLEEAVAYTNLIGSHHRERAHLRAKMSEAIRNSDFRMVYQPIINTETGVLFGLEALIRWRVEDKEVPANKLIELAEASKQMAALGRWIIRRSIEDYASLGRKDLQLHVNLSPEQVFETDFLDVLTLSCQDSGIDPDRVCLELTERAFSREPMPAYLALHRAREIGFSLAIDDFGVEYASMTNLMHVPVDWLKIDRSFVAEVHDNERVQRLVRGQIAVASAMQLNVIAEGVETQSQADWLQQAGCVLHQGFLYARPTETADLADVLDKQCTAWEHQRSDERSAQ</sequence>
<dbReference type="Pfam" id="PF00072">
    <property type="entry name" value="Response_reg"/>
    <property type="match status" value="1"/>
</dbReference>
<dbReference type="Gene3D" id="3.40.50.2300">
    <property type="match status" value="1"/>
</dbReference>
<dbReference type="InterPro" id="IPR013767">
    <property type="entry name" value="PAS_fold"/>
</dbReference>
<proteinExistence type="predicted"/>
<dbReference type="Gene3D" id="3.30.70.270">
    <property type="match status" value="1"/>
</dbReference>
<dbReference type="SMART" id="SM00448">
    <property type="entry name" value="REC"/>
    <property type="match status" value="1"/>
</dbReference>
<feature type="domain" description="PAS" evidence="3">
    <location>
        <begin position="328"/>
        <end position="398"/>
    </location>
</feature>
<dbReference type="PROSITE" id="PS50883">
    <property type="entry name" value="EAL"/>
    <property type="match status" value="1"/>
</dbReference>
<dbReference type="SUPFAM" id="SSF55073">
    <property type="entry name" value="Nucleotide cyclase"/>
    <property type="match status" value="1"/>
</dbReference>
<dbReference type="SMART" id="SM00267">
    <property type="entry name" value="GGDEF"/>
    <property type="match status" value="1"/>
</dbReference>
<dbReference type="InterPro" id="IPR000160">
    <property type="entry name" value="GGDEF_dom"/>
</dbReference>
<evidence type="ECO:0008006" key="8">
    <source>
        <dbReference type="Google" id="ProtNLM"/>
    </source>
</evidence>
<dbReference type="Proteomes" id="UP001060504">
    <property type="component" value="Unassembled WGS sequence"/>
</dbReference>
<dbReference type="InterPro" id="IPR011006">
    <property type="entry name" value="CheY-like_superfamily"/>
</dbReference>
<dbReference type="Pfam" id="PF00563">
    <property type="entry name" value="EAL"/>
    <property type="match status" value="1"/>
</dbReference>
<dbReference type="PROSITE" id="PS50112">
    <property type="entry name" value="PAS"/>
    <property type="match status" value="1"/>
</dbReference>
<comment type="caution">
    <text evidence="6">The sequence shown here is derived from an EMBL/GenBank/DDBJ whole genome shotgun (WGS) entry which is preliminary data.</text>
</comment>
<dbReference type="SUPFAM" id="SSF55781">
    <property type="entry name" value="GAF domain-like"/>
    <property type="match status" value="1"/>
</dbReference>
<dbReference type="InterPro" id="IPR029016">
    <property type="entry name" value="GAF-like_dom_sf"/>
</dbReference>
<dbReference type="PROSITE" id="PS50887">
    <property type="entry name" value="GGDEF"/>
    <property type="match status" value="1"/>
</dbReference>
<dbReference type="Pfam" id="PF00990">
    <property type="entry name" value="GGDEF"/>
    <property type="match status" value="1"/>
</dbReference>
<dbReference type="InterPro" id="IPR000014">
    <property type="entry name" value="PAS"/>
</dbReference>
<reference evidence="6 7" key="1">
    <citation type="submission" date="2021-08" db="EMBL/GenBank/DDBJ databases">
        <title>Draft genome sequence of Mycolicibacterium sp. NGTWS1702 strain.</title>
        <authorList>
            <person name="Matsumoto M."/>
            <person name="Tang B.C.C."/>
            <person name="Machida Y."/>
            <person name="Matoyama H."/>
            <person name="Kishihara T."/>
            <person name="Sato S."/>
            <person name="Kondo I."/>
            <person name="Sano M."/>
            <person name="Kato G."/>
        </authorList>
    </citation>
    <scope>NUCLEOTIDE SEQUENCE [LARGE SCALE GENOMIC DNA]</scope>
    <source>
        <strain evidence="6 7">NGTWSNA01</strain>
    </source>
</reference>
<evidence type="ECO:0000259" key="3">
    <source>
        <dbReference type="PROSITE" id="PS50112"/>
    </source>
</evidence>
<evidence type="ECO:0000259" key="5">
    <source>
        <dbReference type="PROSITE" id="PS50887"/>
    </source>
</evidence>
<dbReference type="InterPro" id="IPR052155">
    <property type="entry name" value="Biofilm_reg_signaling"/>
</dbReference>
<dbReference type="SUPFAM" id="SSF52172">
    <property type="entry name" value="CheY-like"/>
    <property type="match status" value="1"/>
</dbReference>
<protein>
    <recommendedName>
        <fullName evidence="8">Two-component system response regulator</fullName>
    </recommendedName>
</protein>
<name>A0ABQ4VDT8_9MYCO</name>
<dbReference type="Gene3D" id="3.20.20.450">
    <property type="entry name" value="EAL domain"/>
    <property type="match status" value="1"/>
</dbReference>
<dbReference type="CDD" id="cd01948">
    <property type="entry name" value="EAL"/>
    <property type="match status" value="1"/>
</dbReference>
<feature type="domain" description="Response regulatory" evidence="2">
    <location>
        <begin position="37"/>
        <end position="154"/>
    </location>
</feature>
<accession>A0ABQ4VDT8</accession>
<dbReference type="SUPFAM" id="SSF55785">
    <property type="entry name" value="PYP-like sensor domain (PAS domain)"/>
    <property type="match status" value="1"/>
</dbReference>
<dbReference type="InterPro" id="IPR043128">
    <property type="entry name" value="Rev_trsase/Diguanyl_cyclase"/>
</dbReference>